<proteinExistence type="predicted"/>
<evidence type="ECO:0008006" key="3">
    <source>
        <dbReference type="Google" id="ProtNLM"/>
    </source>
</evidence>
<dbReference type="EMBL" id="JELX01001366">
    <property type="protein sequence ID" value="KYF59245.1"/>
    <property type="molecule type" value="Genomic_DNA"/>
</dbReference>
<name>A0A150PU46_SORCE</name>
<sequence>MSAVALGVAAESAGDVRIVQTLVDRVLIDEISWVAETFEGCRASMEDGLSPCRSWRGVEGSGWLDLHRVSDLARERGLRIYGSFAGEPGEADARMHRAALLLFAEEAEPPAAVVVARDLDGRAERTEGFAQAVAAGSWPFDVVIGALPEPEIEAWLISAWIPEDDPERKRHAALRDELHFDPCTKPEQLTSKNEADRKDAKRVLGVLTTTGRDALARWADVPLERLEAHGGACGLARFVREVRERLVPIVERG</sequence>
<reference evidence="1 2" key="1">
    <citation type="submission" date="2014-02" db="EMBL/GenBank/DDBJ databases">
        <title>The small core and large imbalanced accessory genome model reveals a collaborative survival strategy of Sorangium cellulosum strains in nature.</title>
        <authorList>
            <person name="Han K."/>
            <person name="Peng R."/>
            <person name="Blom J."/>
            <person name="Li Y.-Z."/>
        </authorList>
    </citation>
    <scope>NUCLEOTIDE SEQUENCE [LARGE SCALE GENOMIC DNA]</scope>
    <source>
        <strain evidence="1 2">So0157-18</strain>
    </source>
</reference>
<gene>
    <name evidence="1" type="ORF">BE04_49835</name>
</gene>
<evidence type="ECO:0000313" key="1">
    <source>
        <dbReference type="EMBL" id="KYF59245.1"/>
    </source>
</evidence>
<dbReference type="Proteomes" id="UP000075604">
    <property type="component" value="Unassembled WGS sequence"/>
</dbReference>
<organism evidence="1 2">
    <name type="scientific">Sorangium cellulosum</name>
    <name type="common">Polyangium cellulosum</name>
    <dbReference type="NCBI Taxonomy" id="56"/>
    <lineage>
        <taxon>Bacteria</taxon>
        <taxon>Pseudomonadati</taxon>
        <taxon>Myxococcota</taxon>
        <taxon>Polyangia</taxon>
        <taxon>Polyangiales</taxon>
        <taxon>Polyangiaceae</taxon>
        <taxon>Sorangium</taxon>
    </lineage>
</organism>
<evidence type="ECO:0000313" key="2">
    <source>
        <dbReference type="Proteomes" id="UP000075604"/>
    </source>
</evidence>
<dbReference type="AlphaFoldDB" id="A0A150PU46"/>
<comment type="caution">
    <text evidence="1">The sequence shown here is derived from an EMBL/GenBank/DDBJ whole genome shotgun (WGS) entry which is preliminary data.</text>
</comment>
<accession>A0A150PU46</accession>
<protein>
    <recommendedName>
        <fullName evidence="3">DUF4276 domain-containing protein</fullName>
    </recommendedName>
</protein>